<keyword evidence="6 7" id="KW-0472">Membrane</keyword>
<dbReference type="GO" id="GO:0034045">
    <property type="term" value="C:phagophore assembly site membrane"/>
    <property type="evidence" value="ECO:0007669"/>
    <property type="project" value="UniProtKB-SubCell"/>
</dbReference>
<keyword evidence="9" id="KW-0675">Receptor</keyword>
<evidence type="ECO:0000256" key="3">
    <source>
        <dbReference type="ARBA" id="ARBA00022729"/>
    </source>
</evidence>
<sequence>MRCSNAIVVLSLFLISFCDLTSSECTQLAPCVCSLPDGHYYNLTGLANAELLVANQDHWTAYFHPCTNVKMKNTMCNGTEVSLCMMYNNTDKNRTLTGKVEETQMKLSTKGPFPIFEIDSQDGNKLTINIVCFPEDKTSFSLDSPSPDSKNFFFKLVSPYGCKIAPEKGLSTGSVLVILFFVIAGVYFIGGIIVLKTLRGATGWEMVPNHDFWSKLPSLVRVSGYDSSDFLPTLVKLHKISFLN</sequence>
<keyword evidence="10" id="KW-1185">Reference proteome</keyword>
<evidence type="ECO:0000256" key="8">
    <source>
        <dbReference type="SAM" id="SignalP"/>
    </source>
</evidence>
<dbReference type="EMBL" id="QBLH01002887">
    <property type="protein sequence ID" value="TGZ46376.1"/>
    <property type="molecule type" value="Genomic_DNA"/>
</dbReference>
<evidence type="ECO:0000256" key="5">
    <source>
        <dbReference type="ARBA" id="ARBA00022989"/>
    </source>
</evidence>
<feature type="chain" id="PRO_5020230362" evidence="8">
    <location>
        <begin position="24"/>
        <end position="244"/>
    </location>
</feature>
<dbReference type="InterPro" id="IPR018939">
    <property type="entry name" value="Autophagy-rel_prot_27"/>
</dbReference>
<feature type="signal peptide" evidence="8">
    <location>
        <begin position="1"/>
        <end position="23"/>
    </location>
</feature>
<dbReference type="Proteomes" id="UP000310200">
    <property type="component" value="Unassembled WGS sequence"/>
</dbReference>
<keyword evidence="4" id="KW-0813">Transport</keyword>
<dbReference type="GO" id="GO:0015031">
    <property type="term" value="P:protein transport"/>
    <property type="evidence" value="ECO:0007669"/>
    <property type="project" value="UniProtKB-KW"/>
</dbReference>
<evidence type="ECO:0000313" key="9">
    <source>
        <dbReference type="EMBL" id="TGZ46376.1"/>
    </source>
</evidence>
<dbReference type="GO" id="GO:0005802">
    <property type="term" value="C:trans-Golgi network"/>
    <property type="evidence" value="ECO:0007669"/>
    <property type="project" value="TreeGrafter"/>
</dbReference>
<name>A0A4S2KC59_9HYME</name>
<evidence type="ECO:0000256" key="4">
    <source>
        <dbReference type="ARBA" id="ARBA00022927"/>
    </source>
</evidence>
<keyword evidence="3 8" id="KW-0732">Signal</keyword>
<dbReference type="AlphaFoldDB" id="A0A4S2KC59"/>
<protein>
    <submittedName>
        <fullName evidence="9">Cation-dependent mannose-6-phosphate receptor</fullName>
    </submittedName>
</protein>
<dbReference type="SUPFAM" id="SSF50911">
    <property type="entry name" value="Mannose 6-phosphate receptor domain"/>
    <property type="match status" value="1"/>
</dbReference>
<dbReference type="STRING" id="300112.A0A4S2KC59"/>
<comment type="subcellular location">
    <subcellularLocation>
        <location evidence="1">Preautophagosomal structure membrane</location>
        <topology evidence="1">Single-pass type I membrane protein</topology>
    </subcellularLocation>
</comment>
<dbReference type="PANTHER" id="PTHR15071">
    <property type="entry name" value="MANNOSE-6-PHOSPHATE RECEPTOR FAMILY MEMBER"/>
    <property type="match status" value="1"/>
</dbReference>
<keyword evidence="2 7" id="KW-0812">Transmembrane</keyword>
<dbReference type="PANTHER" id="PTHR15071:SF0">
    <property type="entry name" value="MANNOSE 6-PHOSPHATE RECEPTOR-LIKE PROTEIN 1"/>
    <property type="match status" value="1"/>
</dbReference>
<organism evidence="9 10">
    <name type="scientific">Temnothorax longispinosus</name>
    <dbReference type="NCBI Taxonomy" id="300112"/>
    <lineage>
        <taxon>Eukaryota</taxon>
        <taxon>Metazoa</taxon>
        <taxon>Ecdysozoa</taxon>
        <taxon>Arthropoda</taxon>
        <taxon>Hexapoda</taxon>
        <taxon>Insecta</taxon>
        <taxon>Pterygota</taxon>
        <taxon>Neoptera</taxon>
        <taxon>Endopterygota</taxon>
        <taxon>Hymenoptera</taxon>
        <taxon>Apocrita</taxon>
        <taxon>Aculeata</taxon>
        <taxon>Formicoidea</taxon>
        <taxon>Formicidae</taxon>
        <taxon>Myrmicinae</taxon>
        <taxon>Temnothorax</taxon>
    </lineage>
</organism>
<reference evidence="9 10" key="1">
    <citation type="journal article" date="2019" name="Philos. Trans. R. Soc. Lond., B, Biol. Sci.">
        <title>Ant behaviour and brain gene expression of defending hosts depend on the ecological success of the intruding social parasite.</title>
        <authorList>
            <person name="Kaur R."/>
            <person name="Stoldt M."/>
            <person name="Jongepier E."/>
            <person name="Feldmeyer B."/>
            <person name="Menzel F."/>
            <person name="Bornberg-Bauer E."/>
            <person name="Foitzik S."/>
        </authorList>
    </citation>
    <scope>NUCLEOTIDE SEQUENCE [LARGE SCALE GENOMIC DNA]</scope>
    <source>
        <tissue evidence="9">Whole body</tissue>
    </source>
</reference>
<proteinExistence type="predicted"/>
<evidence type="ECO:0000256" key="1">
    <source>
        <dbReference type="ARBA" id="ARBA00004472"/>
    </source>
</evidence>
<dbReference type="Gene3D" id="2.70.130.10">
    <property type="entry name" value="Mannose-6-phosphate receptor binding domain"/>
    <property type="match status" value="1"/>
</dbReference>
<keyword evidence="4" id="KW-0653">Protein transport</keyword>
<dbReference type="GO" id="GO:0000139">
    <property type="term" value="C:Golgi membrane"/>
    <property type="evidence" value="ECO:0007669"/>
    <property type="project" value="UniProtKB-SubCell"/>
</dbReference>
<evidence type="ECO:0000256" key="7">
    <source>
        <dbReference type="SAM" id="Phobius"/>
    </source>
</evidence>
<comment type="caution">
    <text evidence="9">The sequence shown here is derived from an EMBL/GenBank/DDBJ whole genome shotgun (WGS) entry which is preliminary data.</text>
</comment>
<gene>
    <name evidence="9" type="ORF">DBV15_03676</name>
</gene>
<evidence type="ECO:0000256" key="2">
    <source>
        <dbReference type="ARBA" id="ARBA00022692"/>
    </source>
</evidence>
<keyword evidence="5 7" id="KW-1133">Transmembrane helix</keyword>
<feature type="transmembrane region" description="Helical" evidence="7">
    <location>
        <begin position="175"/>
        <end position="195"/>
    </location>
</feature>
<dbReference type="InterPro" id="IPR009011">
    <property type="entry name" value="Man6P_isomerase_rcpt-bd_dom_sf"/>
</dbReference>
<evidence type="ECO:0000313" key="10">
    <source>
        <dbReference type="Proteomes" id="UP000310200"/>
    </source>
</evidence>
<evidence type="ECO:0000256" key="6">
    <source>
        <dbReference type="ARBA" id="ARBA00023136"/>
    </source>
</evidence>
<dbReference type="Pfam" id="PF09451">
    <property type="entry name" value="ATG27"/>
    <property type="match status" value="1"/>
</dbReference>
<accession>A0A4S2KC59</accession>